<name>A0A3L6KUR9_9TRYP</name>
<feature type="region of interest" description="Disordered" evidence="1">
    <location>
        <begin position="461"/>
        <end position="506"/>
    </location>
</feature>
<protein>
    <submittedName>
        <fullName evidence="2">Uncharacterized protein</fullName>
    </submittedName>
</protein>
<evidence type="ECO:0000313" key="2">
    <source>
        <dbReference type="EMBL" id="RHW67646.1"/>
    </source>
</evidence>
<accession>A0A3L6KUR9</accession>
<dbReference type="AlphaFoldDB" id="A0A3L6KUR9"/>
<sequence>MTNRENTWVHVGESPLFQFRVKNITTISFIRLQCSPRDDVLTPLKDSCITLWAKYSPYVRTADGVLCDLPPYVVASFRFDETGEAVSSALAWVLQEGSAVTICVATDTGVPEVLRDDAPERSAAAPWAASYGLGCNISVSLFGTEKLRDYYLSSWRPLLVYRWFELKDCVREATILPSRYRGSLTPNSTLKFRKRRFLHGGVREAKCISSCGNYVLWADGTMGPAGEVVPYWRRFAPARVDKRVRVRAFPHRFADIVGEVPFGCMVEAIGKKVDPSTREEYVLLVLGVLPNAASLAEAYELTYIETGKWIWGWSKIATRNGMVLLVEVGDTCGATAEGQMWVEHLPEPAFYTSASDDRRVRIRRGPSLHDDVVGHLERNEVKLAVALWHPVDGAICGAIPSEDVNNTNSDHGAGPGGEKVPQSVLHHFVEWESGGFSLLRNNDRVYLVAVELRKEPRHFPVCPRPEPQSPEIISISRKRARAESPVSEASEKAKADAPSSQLWSPSMLPEAVTMGLKSGRVRLEDLPTIESAGGSCGSLSSFEGD</sequence>
<comment type="caution">
    <text evidence="2">The sequence shown here is derived from an EMBL/GenBank/DDBJ whole genome shotgun (WGS) entry which is preliminary data.</text>
</comment>
<reference evidence="2 3" key="1">
    <citation type="submission" date="2018-09" db="EMBL/GenBank/DDBJ databases">
        <title>whole genome sequence of T. equiperdum IVM-t1 strain.</title>
        <authorList>
            <person name="Suganuma K."/>
        </authorList>
    </citation>
    <scope>NUCLEOTIDE SEQUENCE [LARGE SCALE GENOMIC DNA]</scope>
    <source>
        <strain evidence="2 3">IVM-t1</strain>
    </source>
</reference>
<organism evidence="2 3">
    <name type="scientific">Trypanosoma brucei equiperdum</name>
    <dbReference type="NCBI Taxonomy" id="630700"/>
    <lineage>
        <taxon>Eukaryota</taxon>
        <taxon>Discoba</taxon>
        <taxon>Euglenozoa</taxon>
        <taxon>Kinetoplastea</taxon>
        <taxon>Metakinetoplastina</taxon>
        <taxon>Trypanosomatida</taxon>
        <taxon>Trypanosomatidae</taxon>
        <taxon>Trypanosoma</taxon>
    </lineage>
</organism>
<dbReference type="Proteomes" id="UP000266743">
    <property type="component" value="Chromosome 11"/>
</dbReference>
<proteinExistence type="predicted"/>
<evidence type="ECO:0000313" key="3">
    <source>
        <dbReference type="Proteomes" id="UP000266743"/>
    </source>
</evidence>
<gene>
    <name evidence="2" type="ORF">DPX39_110015200</name>
</gene>
<dbReference type="EMBL" id="QSBY01000011">
    <property type="protein sequence ID" value="RHW67646.1"/>
    <property type="molecule type" value="Genomic_DNA"/>
</dbReference>
<evidence type="ECO:0000256" key="1">
    <source>
        <dbReference type="SAM" id="MobiDB-lite"/>
    </source>
</evidence>